<evidence type="ECO:0000256" key="10">
    <source>
        <dbReference type="SAM" id="MobiDB-lite"/>
    </source>
</evidence>
<evidence type="ECO:0000313" key="14">
    <source>
        <dbReference type="Proteomes" id="UP001204953"/>
    </source>
</evidence>
<evidence type="ECO:0000256" key="5">
    <source>
        <dbReference type="ARBA" id="ARBA00022777"/>
    </source>
</evidence>
<evidence type="ECO:0000256" key="7">
    <source>
        <dbReference type="ARBA" id="ARBA00023137"/>
    </source>
</evidence>
<keyword evidence="5" id="KW-0418">Kinase</keyword>
<reference evidence="13" key="1">
    <citation type="submission" date="2022-06" db="EMBL/GenBank/DDBJ databases">
        <title>New cyanobacteria of genus Symplocastrum in benthos of Lake Baikal.</title>
        <authorList>
            <person name="Sorokovikova E."/>
            <person name="Tikhonova I."/>
            <person name="Krasnopeev A."/>
            <person name="Evseev P."/>
            <person name="Gladkikh A."/>
            <person name="Belykh O."/>
        </authorList>
    </citation>
    <scope>NUCLEOTIDE SEQUENCE</scope>
    <source>
        <strain evidence="13">BBK-W-15</strain>
    </source>
</reference>
<organism evidence="13 14">
    <name type="scientific">Limnofasciculus baicalensis BBK-W-15</name>
    <dbReference type="NCBI Taxonomy" id="2699891"/>
    <lineage>
        <taxon>Bacteria</taxon>
        <taxon>Bacillati</taxon>
        <taxon>Cyanobacteriota</taxon>
        <taxon>Cyanophyceae</taxon>
        <taxon>Coleofasciculales</taxon>
        <taxon>Coleofasciculaceae</taxon>
        <taxon>Limnofasciculus</taxon>
        <taxon>Limnofasciculus baicalensis</taxon>
    </lineage>
</organism>
<feature type="transmembrane region" description="Helical" evidence="11">
    <location>
        <begin position="52"/>
        <end position="71"/>
    </location>
</feature>
<keyword evidence="11" id="KW-0812">Transmembrane</keyword>
<evidence type="ECO:0000256" key="9">
    <source>
        <dbReference type="SAM" id="Coils"/>
    </source>
</evidence>
<evidence type="ECO:0000256" key="3">
    <source>
        <dbReference type="ARBA" id="ARBA00022679"/>
    </source>
</evidence>
<keyword evidence="3 13" id="KW-0808">Transferase</keyword>
<comment type="catalytic activity">
    <reaction evidence="8">
        <text>L-tyrosyl-[protein] + ATP = O-phospho-L-tyrosyl-[protein] + ADP + H(+)</text>
        <dbReference type="Rhea" id="RHEA:10596"/>
        <dbReference type="Rhea" id="RHEA-COMP:10136"/>
        <dbReference type="Rhea" id="RHEA-COMP:20101"/>
        <dbReference type="ChEBI" id="CHEBI:15378"/>
        <dbReference type="ChEBI" id="CHEBI:30616"/>
        <dbReference type="ChEBI" id="CHEBI:46858"/>
        <dbReference type="ChEBI" id="CHEBI:61978"/>
        <dbReference type="ChEBI" id="CHEBI:456216"/>
        <dbReference type="EC" id="2.7.10.2"/>
    </reaction>
</comment>
<dbReference type="SUPFAM" id="SSF52540">
    <property type="entry name" value="P-loop containing nucleoside triphosphate hydrolases"/>
    <property type="match status" value="1"/>
</dbReference>
<dbReference type="InterPro" id="IPR005702">
    <property type="entry name" value="Wzc-like_C"/>
</dbReference>
<evidence type="ECO:0000256" key="4">
    <source>
        <dbReference type="ARBA" id="ARBA00022741"/>
    </source>
</evidence>
<dbReference type="AlphaFoldDB" id="A0AAE3GS35"/>
<dbReference type="PANTHER" id="PTHR32309:SF13">
    <property type="entry name" value="FERRIC ENTEROBACTIN TRANSPORT PROTEIN FEPE"/>
    <property type="match status" value="1"/>
</dbReference>
<evidence type="ECO:0000313" key="13">
    <source>
        <dbReference type="EMBL" id="MCP2729656.1"/>
    </source>
</evidence>
<dbReference type="Pfam" id="PF13614">
    <property type="entry name" value="AAA_31"/>
    <property type="match status" value="1"/>
</dbReference>
<dbReference type="NCBIfam" id="TIGR01007">
    <property type="entry name" value="eps_fam"/>
    <property type="match status" value="1"/>
</dbReference>
<dbReference type="Gene3D" id="3.40.50.300">
    <property type="entry name" value="P-loop containing nucleotide triphosphate hydrolases"/>
    <property type="match status" value="1"/>
</dbReference>
<evidence type="ECO:0000256" key="11">
    <source>
        <dbReference type="SAM" id="Phobius"/>
    </source>
</evidence>
<sequence>MSADDDFLTIPSKPNGKSHQLLPHPQTAIPESSDGQTIDLAWVFTVVRRRTWVIAGVALILMVTSGGLLVWNKRQSIPEYQGSFKLLVEPATAEDRLNKQFLLSQSQNANLQSVEIDRTSLLDYETQIRVLQSPKIIDPILKKLKILYPEINYNSLMGSLIISRLTFEKDAKQEGTKILEIHYQDPDTQKVLFVLKTISDRYLNYSLDERQKSLKQGLKFIESQIPNLQEQVDKIQAELQQLRQEYNLIDPALADDLLKRHSLTIREQRLNTEGKLAETRALYTTLQQQLKEDNPIGVVSTEGDAYDEIRKELQTVEAQIASQSTQFREDSPPMELLREKQENLQLLLTKKSEGVIEKLAGEIQGLEDRYNTIVKSENQINQKLAQLPAVSRQVTDLQRQLSVATDNLKAFLVKRESLKLDAAQQQIPWELINPPQLWRNEKGKLVPVEDFALRRPLAIAVVLSILLGIGVGFLVEIVNTVFHSPDEIKGATKVPIIGVIPIVKKLQKLPNKSQQLAIVAQVANWNQGRKQRIRFGKGAKDRYYNNSPFMEAFRSLYTTIRLMSAKKPIHSLAISSSVPGDGKTTVSVYLAKTAATIGQRVLLIDTDLRYPQLHTRLDLPNEKGLSELITTDLNLDDAIQKSPLDENFFVLTSGQTLSDPIKLLSSDKMEYLSDQFQARFDLVIYDTPPLLGLGDGNLVAAKADGTILVVGIEKTDRSQVMKAFEGLKIAGASILGIVANGVPEEATNSYGGYRRF</sequence>
<dbReference type="GO" id="GO:0005524">
    <property type="term" value="F:ATP binding"/>
    <property type="evidence" value="ECO:0007669"/>
    <property type="project" value="UniProtKB-KW"/>
</dbReference>
<accession>A0AAE3GS35</accession>
<dbReference type="GO" id="GO:0005886">
    <property type="term" value="C:plasma membrane"/>
    <property type="evidence" value="ECO:0007669"/>
    <property type="project" value="TreeGrafter"/>
</dbReference>
<evidence type="ECO:0000256" key="8">
    <source>
        <dbReference type="ARBA" id="ARBA00051245"/>
    </source>
</evidence>
<gene>
    <name evidence="13" type="ORF">NJ959_14480</name>
</gene>
<proteinExistence type="inferred from homology"/>
<feature type="coiled-coil region" evidence="9">
    <location>
        <begin position="218"/>
        <end position="245"/>
    </location>
</feature>
<dbReference type="GO" id="GO:0004715">
    <property type="term" value="F:non-membrane spanning protein tyrosine kinase activity"/>
    <property type="evidence" value="ECO:0007669"/>
    <property type="project" value="UniProtKB-EC"/>
</dbReference>
<comment type="similarity">
    <text evidence="1">Belongs to the CpsD/CapB family.</text>
</comment>
<dbReference type="PANTHER" id="PTHR32309">
    <property type="entry name" value="TYROSINE-PROTEIN KINASE"/>
    <property type="match status" value="1"/>
</dbReference>
<comment type="caution">
    <text evidence="13">The sequence shown here is derived from an EMBL/GenBank/DDBJ whole genome shotgun (WGS) entry which is preliminary data.</text>
</comment>
<feature type="region of interest" description="Disordered" evidence="10">
    <location>
        <begin position="1"/>
        <end position="32"/>
    </location>
</feature>
<dbReference type="CDD" id="cd05387">
    <property type="entry name" value="BY-kinase"/>
    <property type="match status" value="1"/>
</dbReference>
<evidence type="ECO:0000256" key="2">
    <source>
        <dbReference type="ARBA" id="ARBA00011903"/>
    </source>
</evidence>
<keyword evidence="4" id="KW-0547">Nucleotide-binding</keyword>
<dbReference type="EMBL" id="JAMZMM010000132">
    <property type="protein sequence ID" value="MCP2729656.1"/>
    <property type="molecule type" value="Genomic_DNA"/>
</dbReference>
<evidence type="ECO:0000256" key="1">
    <source>
        <dbReference type="ARBA" id="ARBA00007316"/>
    </source>
</evidence>
<keyword evidence="7" id="KW-0829">Tyrosine-protein kinase</keyword>
<keyword evidence="9" id="KW-0175">Coiled coil</keyword>
<evidence type="ECO:0000259" key="12">
    <source>
        <dbReference type="Pfam" id="PF13614"/>
    </source>
</evidence>
<keyword evidence="11" id="KW-1133">Transmembrane helix</keyword>
<keyword evidence="14" id="KW-1185">Reference proteome</keyword>
<dbReference type="EC" id="2.7.10.2" evidence="2"/>
<dbReference type="InterPro" id="IPR050445">
    <property type="entry name" value="Bact_polysacc_biosynth/exp"/>
</dbReference>
<feature type="domain" description="AAA" evidence="12">
    <location>
        <begin position="573"/>
        <end position="710"/>
    </location>
</feature>
<dbReference type="InterPro" id="IPR027417">
    <property type="entry name" value="P-loop_NTPase"/>
</dbReference>
<keyword evidence="6" id="KW-0067">ATP-binding</keyword>
<evidence type="ECO:0000256" key="6">
    <source>
        <dbReference type="ARBA" id="ARBA00022840"/>
    </source>
</evidence>
<name>A0AAE3GS35_9CYAN</name>
<dbReference type="Proteomes" id="UP001204953">
    <property type="component" value="Unassembled WGS sequence"/>
</dbReference>
<dbReference type="RefSeq" id="WP_254012437.1">
    <property type="nucleotide sequence ID" value="NZ_JAMZMM010000132.1"/>
</dbReference>
<dbReference type="InterPro" id="IPR025669">
    <property type="entry name" value="AAA_dom"/>
</dbReference>
<keyword evidence="11" id="KW-0472">Membrane</keyword>
<protein>
    <recommendedName>
        <fullName evidence="2">non-specific protein-tyrosine kinase</fullName>
        <ecNumber evidence="2">2.7.10.2</ecNumber>
    </recommendedName>
</protein>